<protein>
    <submittedName>
        <fullName evidence="1">Uncharacterized protein</fullName>
    </submittedName>
</protein>
<name>U4L0Q5_PYROM</name>
<dbReference type="AlphaFoldDB" id="U4L0Q5"/>
<dbReference type="Proteomes" id="UP000018144">
    <property type="component" value="Unassembled WGS sequence"/>
</dbReference>
<sequence length="43" mass="4566">MSFFRTLLFPPVPPAFPSSCRKGMEGKLAGRLVISGVAPLSCV</sequence>
<gene>
    <name evidence="1" type="ORF">PCON_07382</name>
</gene>
<dbReference type="EMBL" id="HF935375">
    <property type="protein sequence ID" value="CCX07793.1"/>
    <property type="molecule type" value="Genomic_DNA"/>
</dbReference>
<evidence type="ECO:0000313" key="1">
    <source>
        <dbReference type="EMBL" id="CCX07793.1"/>
    </source>
</evidence>
<organism evidence="1 2">
    <name type="scientific">Pyronema omphalodes (strain CBS 100304)</name>
    <name type="common">Pyronema confluens</name>
    <dbReference type="NCBI Taxonomy" id="1076935"/>
    <lineage>
        <taxon>Eukaryota</taxon>
        <taxon>Fungi</taxon>
        <taxon>Dikarya</taxon>
        <taxon>Ascomycota</taxon>
        <taxon>Pezizomycotina</taxon>
        <taxon>Pezizomycetes</taxon>
        <taxon>Pezizales</taxon>
        <taxon>Pyronemataceae</taxon>
        <taxon>Pyronema</taxon>
    </lineage>
</organism>
<proteinExistence type="predicted"/>
<keyword evidence="2" id="KW-1185">Reference proteome</keyword>
<evidence type="ECO:0000313" key="2">
    <source>
        <dbReference type="Proteomes" id="UP000018144"/>
    </source>
</evidence>
<reference evidence="1 2" key="1">
    <citation type="journal article" date="2013" name="PLoS Genet.">
        <title>The genome and development-dependent transcriptomes of Pyronema confluens: a window into fungal evolution.</title>
        <authorList>
            <person name="Traeger S."/>
            <person name="Altegoer F."/>
            <person name="Freitag M."/>
            <person name="Gabaldon T."/>
            <person name="Kempken F."/>
            <person name="Kumar A."/>
            <person name="Marcet-Houben M."/>
            <person name="Poggeler S."/>
            <person name="Stajich J.E."/>
            <person name="Nowrousian M."/>
        </authorList>
    </citation>
    <scope>NUCLEOTIDE SEQUENCE [LARGE SCALE GENOMIC DNA]</scope>
    <source>
        <strain evidence="2">CBS 100304</strain>
        <tissue evidence="1">Vegetative mycelium</tissue>
    </source>
</reference>
<accession>U4L0Q5</accession>